<dbReference type="InterPro" id="IPR007443">
    <property type="entry name" value="LpoA"/>
</dbReference>
<dbReference type="AlphaFoldDB" id="A0A432W2X5"/>
<dbReference type="GO" id="GO:0031241">
    <property type="term" value="C:periplasmic side of cell outer membrane"/>
    <property type="evidence" value="ECO:0007669"/>
    <property type="project" value="TreeGrafter"/>
</dbReference>
<dbReference type="Gene3D" id="1.25.40.650">
    <property type="match status" value="1"/>
</dbReference>
<dbReference type="Gene3D" id="3.40.50.2300">
    <property type="match status" value="2"/>
</dbReference>
<dbReference type="RefSeq" id="WP_126765229.1">
    <property type="nucleotide sequence ID" value="NZ_PIPJ01000001.1"/>
</dbReference>
<dbReference type="SUPFAM" id="SSF53822">
    <property type="entry name" value="Periplasmic binding protein-like I"/>
    <property type="match status" value="1"/>
</dbReference>
<dbReference type="GO" id="GO:0030234">
    <property type="term" value="F:enzyme regulator activity"/>
    <property type="evidence" value="ECO:0007669"/>
    <property type="project" value="TreeGrafter"/>
</dbReference>
<name>A0A432W2X5_9GAMM</name>
<organism evidence="2 3">
    <name type="scientific">Aliidiomarina iranensis</name>
    <dbReference type="NCBI Taxonomy" id="1434071"/>
    <lineage>
        <taxon>Bacteria</taxon>
        <taxon>Pseudomonadati</taxon>
        <taxon>Pseudomonadota</taxon>
        <taxon>Gammaproteobacteria</taxon>
        <taxon>Alteromonadales</taxon>
        <taxon>Idiomarinaceae</taxon>
        <taxon>Aliidiomarina</taxon>
    </lineage>
</organism>
<dbReference type="Proteomes" id="UP000288395">
    <property type="component" value="Unassembled WGS sequence"/>
</dbReference>
<dbReference type="PANTHER" id="PTHR38038">
    <property type="entry name" value="PENICILLIN-BINDING PROTEIN ACTIVATOR LPOA"/>
    <property type="match status" value="1"/>
</dbReference>
<evidence type="ECO:0000313" key="3">
    <source>
        <dbReference type="Proteomes" id="UP000288395"/>
    </source>
</evidence>
<dbReference type="GO" id="GO:0009252">
    <property type="term" value="P:peptidoglycan biosynthetic process"/>
    <property type="evidence" value="ECO:0007669"/>
    <property type="project" value="TreeGrafter"/>
</dbReference>
<proteinExistence type="predicted"/>
<reference evidence="3" key="1">
    <citation type="journal article" date="2018" name="Front. Microbiol.">
        <title>Genome-Based Analysis Reveals the Taxonomy and Diversity of the Family Idiomarinaceae.</title>
        <authorList>
            <person name="Liu Y."/>
            <person name="Lai Q."/>
            <person name="Shao Z."/>
        </authorList>
    </citation>
    <scope>NUCLEOTIDE SEQUENCE [LARGE SCALE GENOMIC DNA]</scope>
    <source>
        <strain evidence="3">GBPy7</strain>
    </source>
</reference>
<evidence type="ECO:0000256" key="1">
    <source>
        <dbReference type="ARBA" id="ARBA00023136"/>
    </source>
</evidence>
<comment type="caution">
    <text evidence="2">The sequence shown here is derived from an EMBL/GenBank/DDBJ whole genome shotgun (WGS) entry which is preliminary data.</text>
</comment>
<dbReference type="EMBL" id="PIPJ01000001">
    <property type="protein sequence ID" value="RUO23513.1"/>
    <property type="molecule type" value="Genomic_DNA"/>
</dbReference>
<sequence>MFHRDWQFIVEHRSLDEMVIVPNKLARCIFVFAVSALALAGCSSAPEPVSEGEPTPEIARPDTPETTAEMLMADARKAAPGYQQQEALLAAATQLLDEGSTEKAGVVLSVINIQQVRPEAANRLLLQKARFAAELENWQRVLELTAELDGKFNQRLLRTQLYTLRFQAFQNNEEWLDAAQQLILLSRYSDNVEASEIWQLLTQVPAEYWRQSRYQSDELVRGWFSLIEQLTLALDSNRPLDSALQAWQRTYPAHPAEDIVTEMLSVDVLTERPTRIAVLLPLTGPMADLGMSVRNGVLGALSADRDEVVSFHDTATLNPEALQAELLAANVDFVIGPLDRAAIEAFLPYSEGPWSQLWLNQPPAEVSERLNHAFFALDSESEAESAVRWLADKGHKNIILLGPDTQRGRGTAARLENWWQDQHGPLSIRANFYASSNDMADAVQEALNVTSSQNRIDAIESALVNDRSLRSTRGEAPELYFEVRSRQDVDAIYLLGDANQVRLLKPFIDVNLSAFGNRIPVYASSAIHQEQRSLGENDLDSVFFSDAPWVLRDDLESNLKQQLSNAMLPWTLNRQRLVAMGFDAFAMAPKFAIMLRYPGYQYPGLTGQLRISNQIVERELDWARFDEHEIKLEVQSYVNSRGGN</sequence>
<protein>
    <recommendedName>
        <fullName evidence="4">Penicillin-binding protein activator</fullName>
    </recommendedName>
</protein>
<keyword evidence="3" id="KW-1185">Reference proteome</keyword>
<keyword evidence="1" id="KW-0472">Membrane</keyword>
<evidence type="ECO:0000313" key="2">
    <source>
        <dbReference type="EMBL" id="RUO23513.1"/>
    </source>
</evidence>
<evidence type="ECO:0008006" key="4">
    <source>
        <dbReference type="Google" id="ProtNLM"/>
    </source>
</evidence>
<dbReference type="OrthoDB" id="6708821at2"/>
<accession>A0A432W2X5</accession>
<dbReference type="Pfam" id="PF04348">
    <property type="entry name" value="LppC"/>
    <property type="match status" value="1"/>
</dbReference>
<dbReference type="InterPro" id="IPR028082">
    <property type="entry name" value="Peripla_BP_I"/>
</dbReference>
<dbReference type="PANTHER" id="PTHR38038:SF1">
    <property type="entry name" value="PENICILLIN-BINDING PROTEIN ACTIVATOR LPOA"/>
    <property type="match status" value="1"/>
</dbReference>
<gene>
    <name evidence="2" type="ORF">CWE08_02380</name>
</gene>
<dbReference type="CDD" id="cd06339">
    <property type="entry name" value="PBP1_YraM_LppC_lipoprotein-like"/>
    <property type="match status" value="1"/>
</dbReference>